<dbReference type="RefSeq" id="WP_126377063.1">
    <property type="nucleotide sequence ID" value="NZ_AP017378.1"/>
</dbReference>
<organism evidence="4 5">
    <name type="scientific">Desulfovibrio ferrophilus</name>
    <dbReference type="NCBI Taxonomy" id="241368"/>
    <lineage>
        <taxon>Bacteria</taxon>
        <taxon>Pseudomonadati</taxon>
        <taxon>Thermodesulfobacteriota</taxon>
        <taxon>Desulfovibrionia</taxon>
        <taxon>Desulfovibrionales</taxon>
        <taxon>Desulfovibrionaceae</taxon>
        <taxon>Desulfovibrio</taxon>
    </lineage>
</organism>
<dbReference type="EMBL" id="AP017378">
    <property type="protein sequence ID" value="BBD07637.1"/>
    <property type="molecule type" value="Genomic_DNA"/>
</dbReference>
<proteinExistence type="inferred from homology"/>
<dbReference type="SMART" id="SM01119">
    <property type="entry name" value="D-ser_dehydrat"/>
    <property type="match status" value="1"/>
</dbReference>
<dbReference type="Pfam" id="PF01168">
    <property type="entry name" value="Ala_racemase_N"/>
    <property type="match status" value="1"/>
</dbReference>
<keyword evidence="2" id="KW-0456">Lyase</keyword>
<evidence type="ECO:0000313" key="5">
    <source>
        <dbReference type="Proteomes" id="UP000269883"/>
    </source>
</evidence>
<dbReference type="SUPFAM" id="SSF51419">
    <property type="entry name" value="PLP-binding barrel"/>
    <property type="match status" value="1"/>
</dbReference>
<dbReference type="InterPro" id="IPR029066">
    <property type="entry name" value="PLP-binding_barrel"/>
</dbReference>
<evidence type="ECO:0000256" key="2">
    <source>
        <dbReference type="ARBA" id="ARBA00023239"/>
    </source>
</evidence>
<reference evidence="4 5" key="1">
    <citation type="journal article" date="2018" name="Sci. Adv.">
        <title>Multi-heme cytochromes provide a pathway for survival in energy-limited environments.</title>
        <authorList>
            <person name="Deng X."/>
            <person name="Dohmae N."/>
            <person name="Nealson K.H."/>
            <person name="Hashimoto K."/>
            <person name="Okamoto A."/>
        </authorList>
    </citation>
    <scope>NUCLEOTIDE SEQUENCE [LARGE SCALE GENOMIC DNA]</scope>
    <source>
        <strain evidence="4 5">IS5</strain>
    </source>
</reference>
<dbReference type="InterPro" id="IPR001608">
    <property type="entry name" value="Ala_racemase_N"/>
</dbReference>
<feature type="domain" description="D-serine dehydratase-like" evidence="3">
    <location>
        <begin position="272"/>
        <end position="372"/>
    </location>
</feature>
<dbReference type="Gene3D" id="2.40.37.20">
    <property type="entry name" value="D-serine dehydratase-like domain"/>
    <property type="match status" value="1"/>
</dbReference>
<dbReference type="Pfam" id="PF14031">
    <property type="entry name" value="D-ser_dehydrat"/>
    <property type="match status" value="1"/>
</dbReference>
<dbReference type="Proteomes" id="UP000269883">
    <property type="component" value="Chromosome"/>
</dbReference>
<dbReference type="InterPro" id="IPR026956">
    <property type="entry name" value="D-ser_dehydrat-like_dom"/>
</dbReference>
<dbReference type="AlphaFoldDB" id="A0A2Z6AWK5"/>
<evidence type="ECO:0000313" key="4">
    <source>
        <dbReference type="EMBL" id="BBD07637.1"/>
    </source>
</evidence>
<dbReference type="InterPro" id="IPR051466">
    <property type="entry name" value="D-amino_acid_metab_enzyme"/>
</dbReference>
<gene>
    <name evidence="4" type="ORF">DFE_0911</name>
</gene>
<evidence type="ECO:0000259" key="3">
    <source>
        <dbReference type="SMART" id="SM01119"/>
    </source>
</evidence>
<dbReference type="PANTHER" id="PTHR28004">
    <property type="entry name" value="ZGC:162816-RELATED"/>
    <property type="match status" value="1"/>
</dbReference>
<dbReference type="Gene3D" id="3.20.20.10">
    <property type="entry name" value="Alanine racemase"/>
    <property type="match status" value="1"/>
</dbReference>
<sequence>MDITHLQRMSVPDFGPFPLDVETPCVLVDGARLAANIERVAAIGRCHRVAVRPHIKTHKSVDIARMQMQAGACGVTASKVDEALVFVRAGIPSVTCAYPVLDGAKLDRLLAVGRDYDCDLRCLADSDAGVTALHQAGERAGLVIPVSMKIDVGLHRCGVAVDDPALLRLASRVHHSPHLEFVGILSHAGQAYAAKDSAGVLAVARAEATLMRRAKALLEEHGVPVSEVSVGSTPTVLASDDYEGITEIRPGNYVFMDRTPVRLGLAQQSEVALTVLATVVSKNEQWLIIDAGSKTLSSDGGAHGAGATDFGLAYPLGAGGELGAPLVIGRLSEEHGWIINEGANLAIGDKVRIVPNHSCVVVNLRDRLALMGAGGELRSMNIDARGLIR</sequence>
<dbReference type="PANTHER" id="PTHR28004:SF2">
    <property type="entry name" value="D-SERINE DEHYDRATASE"/>
    <property type="match status" value="1"/>
</dbReference>
<name>A0A2Z6AWK5_9BACT</name>
<dbReference type="OrthoDB" id="9811417at2"/>
<dbReference type="GO" id="GO:0036088">
    <property type="term" value="P:D-serine catabolic process"/>
    <property type="evidence" value="ECO:0007669"/>
    <property type="project" value="TreeGrafter"/>
</dbReference>
<protein>
    <submittedName>
        <fullName evidence="4">Alanine racemase</fullName>
    </submittedName>
</protein>
<dbReference type="InterPro" id="IPR042208">
    <property type="entry name" value="D-ser_dehydrat-like_sf"/>
</dbReference>
<dbReference type="KEGG" id="dfl:DFE_0911"/>
<comment type="similarity">
    <text evidence="1">Belongs to the DSD1 family.</text>
</comment>
<dbReference type="GO" id="GO:0008721">
    <property type="term" value="F:D-serine ammonia-lyase activity"/>
    <property type="evidence" value="ECO:0007669"/>
    <property type="project" value="TreeGrafter"/>
</dbReference>
<keyword evidence="5" id="KW-1185">Reference proteome</keyword>
<evidence type="ECO:0000256" key="1">
    <source>
        <dbReference type="ARBA" id="ARBA00005323"/>
    </source>
</evidence>
<accession>A0A2Z6AWK5</accession>